<proteinExistence type="predicted"/>
<keyword evidence="2" id="KW-1185">Reference proteome</keyword>
<accession>A0ACD5HJU0</accession>
<reference evidence="1 2" key="1">
    <citation type="journal article" date="2019" name="Int. J. Syst. Evol. Microbiol.">
        <title>Acidithiobacillus sulfuriphilus sp. nov.: an extremely acidophilic sulfur-oxidizing chemolithotroph isolated from a neutral pH environment.</title>
        <authorList>
            <person name="Falagan C."/>
            <person name="Moya-Beltran A."/>
            <person name="Castro M."/>
            <person name="Quatrini R."/>
            <person name="Johnson D.B."/>
        </authorList>
    </citation>
    <scope>NUCLEOTIDE SEQUENCE [LARGE SCALE GENOMIC DNA]</scope>
    <source>
        <strain evidence="1 2">CJ-2</strain>
    </source>
</reference>
<dbReference type="Proteomes" id="UP000271650">
    <property type="component" value="Chromosome"/>
</dbReference>
<dbReference type="EMBL" id="CP127527">
    <property type="protein sequence ID" value="XRI75902.1"/>
    <property type="molecule type" value="Genomic_DNA"/>
</dbReference>
<organism evidence="1 2">
    <name type="scientific">Acidithiobacillus sulfuriphilus</name>
    <dbReference type="NCBI Taxonomy" id="1867749"/>
    <lineage>
        <taxon>Bacteria</taxon>
        <taxon>Pseudomonadati</taxon>
        <taxon>Pseudomonadota</taxon>
        <taxon>Acidithiobacillia</taxon>
        <taxon>Acidithiobacillales</taxon>
        <taxon>Acidithiobacillaceae</taxon>
        <taxon>Acidithiobacillus</taxon>
    </lineage>
</organism>
<evidence type="ECO:0000313" key="1">
    <source>
        <dbReference type="EMBL" id="XRI75902.1"/>
    </source>
</evidence>
<protein>
    <submittedName>
        <fullName evidence="1">TlpA disulfide reductase family protein</fullName>
    </submittedName>
</protein>
<sequence>MRRTIISLYQMLACVILIFSAPGAAQAASLLSPGPLFLPDLTLPDMAGHSVRLKHLQGRVLVVNLFANWCPACHREATGFVRIHRQIGSAVRFVGIAIDDKEAAGDFIPRAHINYLVLLAGRHPGKVLVALGDKAEMLPYTLIVAPNGRIVGRHMGYYPEKELLRDIHKILLDESLK</sequence>
<gene>
    <name evidence="1" type="ORF">EC580_007915</name>
</gene>
<name>A0ACD5HJU0_9PROT</name>
<evidence type="ECO:0000313" key="2">
    <source>
        <dbReference type="Proteomes" id="UP000271650"/>
    </source>
</evidence>